<dbReference type="EMBL" id="MTEJ01000129">
    <property type="protein sequence ID" value="OQX09882.1"/>
    <property type="molecule type" value="Genomic_DNA"/>
</dbReference>
<feature type="chain" id="PRO_5013028026" description="Phytase-like domain-containing protein" evidence="1">
    <location>
        <begin position="22"/>
        <end position="309"/>
    </location>
</feature>
<protein>
    <recommendedName>
        <fullName evidence="4">Phytase-like domain-containing protein</fullName>
    </recommendedName>
</protein>
<sequence>MKVLKLTALALLILLSGCGEPDMGNFKPGATNACQAMPPFIAKTGLGAQVAIDTQQRGYTGLRLLQTQGGQTWQHPTWNDAGHVGAFARDRQGNIYVAPTPEVSLAENPPALQNRIYRVDGLTGEMALWLELPAVAPPSQSNPFGTMGLFYDCDTDSLYASSLAGSTAKQANGRIYRIEIANKNVVSQLESTDAIGVGVFNGVTQKRLYWGAARSSDVYSVVLDAKGNFTADVRHETALATLPDGNSTSVRKISFGQDRQGQFLMQLKETEFGFRLLAENNPRKRTYNFVYQADKDQWQFLGAAPESGE</sequence>
<gene>
    <name evidence="2" type="ORF">BWK73_21680</name>
</gene>
<evidence type="ECO:0008006" key="4">
    <source>
        <dbReference type="Google" id="ProtNLM"/>
    </source>
</evidence>
<organism evidence="2 3">
    <name type="scientific">Thiothrix lacustris</name>
    <dbReference type="NCBI Taxonomy" id="525917"/>
    <lineage>
        <taxon>Bacteria</taxon>
        <taxon>Pseudomonadati</taxon>
        <taxon>Pseudomonadota</taxon>
        <taxon>Gammaproteobacteria</taxon>
        <taxon>Thiotrichales</taxon>
        <taxon>Thiotrichaceae</taxon>
        <taxon>Thiothrix</taxon>
    </lineage>
</organism>
<reference evidence="2 3" key="1">
    <citation type="submission" date="2017-01" db="EMBL/GenBank/DDBJ databases">
        <title>Novel large sulfur bacteria in the metagenomes of groundwater-fed chemosynthetic microbial mats in the Lake Huron basin.</title>
        <authorList>
            <person name="Sharrar A.M."/>
            <person name="Flood B.E."/>
            <person name="Bailey J.V."/>
            <person name="Jones D.S."/>
            <person name="Biddanda B."/>
            <person name="Ruberg S.A."/>
            <person name="Marcus D.N."/>
            <person name="Dick G.J."/>
        </authorList>
    </citation>
    <scope>NUCLEOTIDE SEQUENCE [LARGE SCALE GENOMIC DNA]</scope>
    <source>
        <strain evidence="2">A8</strain>
    </source>
</reference>
<evidence type="ECO:0000313" key="3">
    <source>
        <dbReference type="Proteomes" id="UP000192491"/>
    </source>
</evidence>
<dbReference type="PROSITE" id="PS51257">
    <property type="entry name" value="PROKAR_LIPOPROTEIN"/>
    <property type="match status" value="1"/>
</dbReference>
<evidence type="ECO:0000313" key="2">
    <source>
        <dbReference type="EMBL" id="OQX09882.1"/>
    </source>
</evidence>
<dbReference type="SUPFAM" id="SSF101898">
    <property type="entry name" value="NHL repeat"/>
    <property type="match status" value="1"/>
</dbReference>
<accession>A0A1Y1QNB7</accession>
<dbReference type="STRING" id="1123401.GCA_000621325_03517"/>
<proteinExistence type="predicted"/>
<dbReference type="Proteomes" id="UP000192491">
    <property type="component" value="Unassembled WGS sequence"/>
</dbReference>
<dbReference type="AlphaFoldDB" id="A0A1Y1QNB7"/>
<comment type="caution">
    <text evidence="2">The sequence shown here is derived from an EMBL/GenBank/DDBJ whole genome shotgun (WGS) entry which is preliminary data.</text>
</comment>
<feature type="signal peptide" evidence="1">
    <location>
        <begin position="1"/>
        <end position="21"/>
    </location>
</feature>
<name>A0A1Y1QNB7_9GAMM</name>
<keyword evidence="1" id="KW-0732">Signal</keyword>
<evidence type="ECO:0000256" key="1">
    <source>
        <dbReference type="SAM" id="SignalP"/>
    </source>
</evidence>